<protein>
    <submittedName>
        <fullName evidence="1">Uncharacterized protein</fullName>
    </submittedName>
</protein>
<dbReference type="Proteomes" id="UP001459105">
    <property type="component" value="Segment"/>
</dbReference>
<sequence length="145" mass="16809">MDTNKALFPILEYHPVPTDWVYVFNVRSASGEPDYSSCLYSLVFPAYDGPKVSQRFTGYLVFNDEDAALEWFTLACETGLFSPTDRIVRNMLMWHDVPAFINTIRTRYRRRNPFTNTRISGVVMYSTVPLFYNHGVPVYCDLINL</sequence>
<dbReference type="EMBL" id="PP438412">
    <property type="protein sequence ID" value="XAI95555.1"/>
    <property type="molecule type" value="Genomic_DNA"/>
</dbReference>
<proteinExistence type="predicted"/>
<accession>A0AAX4QGF2</accession>
<reference evidence="1" key="1">
    <citation type="submission" date="2024-03" db="EMBL/GenBank/DDBJ databases">
        <authorList>
            <person name="Lin W."/>
            <person name="Li D."/>
            <person name="Tong Y."/>
        </authorList>
    </citation>
    <scope>NUCLEOTIDE SEQUENCE</scope>
</reference>
<evidence type="ECO:0000313" key="1">
    <source>
        <dbReference type="EMBL" id="XAI95555.1"/>
    </source>
</evidence>
<name>A0AAX4QGF2_9CAUD</name>
<organism evidence="1 2">
    <name type="scientific">Microcystis phage Mvi-JY20</name>
    <dbReference type="NCBI Taxonomy" id="3128146"/>
    <lineage>
        <taxon>Viruses</taxon>
        <taxon>Duplodnaviria</taxon>
        <taxon>Heunggongvirae</taxon>
        <taxon>Uroviricota</taxon>
        <taxon>Caudoviricetes</taxon>
    </lineage>
</organism>
<evidence type="ECO:0000313" key="2">
    <source>
        <dbReference type="Proteomes" id="UP001459105"/>
    </source>
</evidence>